<dbReference type="eggNOG" id="COG4589">
    <property type="taxonomic scope" value="Bacteria"/>
</dbReference>
<evidence type="ECO:0000256" key="2">
    <source>
        <dbReference type="ARBA" id="ARBA00004651"/>
    </source>
</evidence>
<evidence type="ECO:0000256" key="17">
    <source>
        <dbReference type="ARBA" id="ARBA00023264"/>
    </source>
</evidence>
<feature type="transmembrane region" description="Helical" evidence="19">
    <location>
        <begin position="120"/>
        <end position="143"/>
    </location>
</feature>
<evidence type="ECO:0000256" key="7">
    <source>
        <dbReference type="ARBA" id="ARBA00019373"/>
    </source>
</evidence>
<proteinExistence type="inferred from homology"/>
<feature type="transmembrane region" description="Helical" evidence="19">
    <location>
        <begin position="255"/>
        <end position="275"/>
    </location>
</feature>
<evidence type="ECO:0000256" key="16">
    <source>
        <dbReference type="ARBA" id="ARBA00023209"/>
    </source>
</evidence>
<evidence type="ECO:0000256" key="5">
    <source>
        <dbReference type="ARBA" id="ARBA00010185"/>
    </source>
</evidence>
<gene>
    <name evidence="20" type="primary">cdsA</name>
    <name evidence="20" type="ORF">PORUE0001_0447</name>
</gene>
<feature type="transmembrane region" description="Helical" evidence="19">
    <location>
        <begin position="149"/>
        <end position="168"/>
    </location>
</feature>
<comment type="catalytic activity">
    <reaction evidence="1 18">
        <text>a 1,2-diacyl-sn-glycero-3-phosphate + CTP + H(+) = a CDP-1,2-diacyl-sn-glycerol + diphosphate</text>
        <dbReference type="Rhea" id="RHEA:16229"/>
        <dbReference type="ChEBI" id="CHEBI:15378"/>
        <dbReference type="ChEBI" id="CHEBI:33019"/>
        <dbReference type="ChEBI" id="CHEBI:37563"/>
        <dbReference type="ChEBI" id="CHEBI:58332"/>
        <dbReference type="ChEBI" id="CHEBI:58608"/>
        <dbReference type="EC" id="2.7.7.41"/>
    </reaction>
</comment>
<evidence type="ECO:0000256" key="4">
    <source>
        <dbReference type="ARBA" id="ARBA00005189"/>
    </source>
</evidence>
<feature type="transmembrane region" description="Helical" evidence="19">
    <location>
        <begin position="189"/>
        <end position="208"/>
    </location>
</feature>
<evidence type="ECO:0000256" key="9">
    <source>
        <dbReference type="ARBA" id="ARBA00022516"/>
    </source>
</evidence>
<evidence type="ECO:0000313" key="20">
    <source>
        <dbReference type="EMBL" id="EEK17640.1"/>
    </source>
</evidence>
<comment type="caution">
    <text evidence="20">The sequence shown here is derived from an EMBL/GenBank/DDBJ whole genome shotgun (WGS) entry which is preliminary data.</text>
</comment>
<evidence type="ECO:0000256" key="12">
    <source>
        <dbReference type="ARBA" id="ARBA00022695"/>
    </source>
</evidence>
<keyword evidence="11 18" id="KW-0812">Transmembrane</keyword>
<dbReference type="AlphaFoldDB" id="C2M9F2"/>
<evidence type="ECO:0000256" key="14">
    <source>
        <dbReference type="ARBA" id="ARBA00023098"/>
    </source>
</evidence>
<protein>
    <recommendedName>
        <fullName evidence="7 18">Phosphatidate cytidylyltransferase</fullName>
        <ecNumber evidence="6 18">2.7.7.41</ecNumber>
    </recommendedName>
</protein>
<feature type="transmembrane region" description="Helical" evidence="19">
    <location>
        <begin position="55"/>
        <end position="72"/>
    </location>
</feature>
<evidence type="ECO:0000256" key="11">
    <source>
        <dbReference type="ARBA" id="ARBA00022692"/>
    </source>
</evidence>
<dbReference type="PANTHER" id="PTHR46382">
    <property type="entry name" value="PHOSPHATIDATE CYTIDYLYLTRANSFERASE"/>
    <property type="match status" value="1"/>
</dbReference>
<comment type="pathway">
    <text evidence="3 18">Phospholipid metabolism; CDP-diacylglycerol biosynthesis; CDP-diacylglycerol from sn-glycerol 3-phosphate: step 3/3.</text>
</comment>
<feature type="transmembrane region" description="Helical" evidence="19">
    <location>
        <begin position="12"/>
        <end position="43"/>
    </location>
</feature>
<keyword evidence="10 18" id="KW-0808">Transferase</keyword>
<dbReference type="Proteomes" id="UP000003303">
    <property type="component" value="Unassembled WGS sequence"/>
</dbReference>
<dbReference type="RefSeq" id="WP_007364544.1">
    <property type="nucleotide sequence ID" value="NZ_ACLR01000023.1"/>
</dbReference>
<keyword evidence="15 19" id="KW-0472">Membrane</keyword>
<reference evidence="20 21" key="1">
    <citation type="submission" date="2009-04" db="EMBL/GenBank/DDBJ databases">
        <authorList>
            <person name="Sebastian Y."/>
            <person name="Madupu R."/>
            <person name="Durkin A.S."/>
            <person name="Torralba M."/>
            <person name="Methe B."/>
            <person name="Sutton G.G."/>
            <person name="Strausberg R.L."/>
            <person name="Nelson K.E."/>
        </authorList>
    </citation>
    <scope>NUCLEOTIDE SEQUENCE [LARGE SCALE GENOMIC DNA]</scope>
    <source>
        <strain evidence="20 21">60-3</strain>
    </source>
</reference>
<evidence type="ECO:0000256" key="18">
    <source>
        <dbReference type="RuleBase" id="RU003938"/>
    </source>
</evidence>
<evidence type="ECO:0000256" key="3">
    <source>
        <dbReference type="ARBA" id="ARBA00005119"/>
    </source>
</evidence>
<feature type="transmembrane region" description="Helical" evidence="19">
    <location>
        <begin position="214"/>
        <end position="234"/>
    </location>
</feature>
<keyword evidence="17" id="KW-1208">Phospholipid metabolism</keyword>
<dbReference type="GO" id="GO:0016024">
    <property type="term" value="P:CDP-diacylglycerol biosynthetic process"/>
    <property type="evidence" value="ECO:0007669"/>
    <property type="project" value="UniProtKB-UniPathway"/>
</dbReference>
<evidence type="ECO:0000256" key="6">
    <source>
        <dbReference type="ARBA" id="ARBA00012487"/>
    </source>
</evidence>
<name>C2M9F2_9PORP</name>
<keyword evidence="9" id="KW-0444">Lipid biosynthesis</keyword>
<dbReference type="PANTHER" id="PTHR46382:SF1">
    <property type="entry name" value="PHOSPHATIDATE CYTIDYLYLTRANSFERASE"/>
    <property type="match status" value="1"/>
</dbReference>
<dbReference type="GO" id="GO:0005886">
    <property type="term" value="C:plasma membrane"/>
    <property type="evidence" value="ECO:0007669"/>
    <property type="project" value="UniProtKB-SubCell"/>
</dbReference>
<dbReference type="EC" id="2.7.7.41" evidence="6 18"/>
<dbReference type="Pfam" id="PF01148">
    <property type="entry name" value="CTP_transf_1"/>
    <property type="match status" value="1"/>
</dbReference>
<keyword evidence="13 19" id="KW-1133">Transmembrane helix</keyword>
<evidence type="ECO:0000256" key="10">
    <source>
        <dbReference type="ARBA" id="ARBA00022679"/>
    </source>
</evidence>
<evidence type="ECO:0000313" key="21">
    <source>
        <dbReference type="Proteomes" id="UP000003303"/>
    </source>
</evidence>
<evidence type="ECO:0000256" key="1">
    <source>
        <dbReference type="ARBA" id="ARBA00001698"/>
    </source>
</evidence>
<evidence type="ECO:0000256" key="19">
    <source>
        <dbReference type="SAM" id="Phobius"/>
    </source>
</evidence>
<dbReference type="GO" id="GO:0004605">
    <property type="term" value="F:phosphatidate cytidylyltransferase activity"/>
    <property type="evidence" value="ECO:0007669"/>
    <property type="project" value="UniProtKB-EC"/>
</dbReference>
<keyword evidence="14" id="KW-0443">Lipid metabolism</keyword>
<keyword evidence="21" id="KW-1185">Reference proteome</keyword>
<keyword evidence="8" id="KW-1003">Cell membrane</keyword>
<organism evidence="20 21">
    <name type="scientific">Porphyromonas uenonis 60-3</name>
    <dbReference type="NCBI Taxonomy" id="596327"/>
    <lineage>
        <taxon>Bacteria</taxon>
        <taxon>Pseudomonadati</taxon>
        <taxon>Bacteroidota</taxon>
        <taxon>Bacteroidia</taxon>
        <taxon>Bacteroidales</taxon>
        <taxon>Porphyromonadaceae</taxon>
        <taxon>Porphyromonas</taxon>
    </lineage>
</organism>
<feature type="transmembrane region" description="Helical" evidence="19">
    <location>
        <begin position="78"/>
        <end position="99"/>
    </location>
</feature>
<keyword evidence="16" id="KW-0594">Phospholipid biosynthesis</keyword>
<comment type="similarity">
    <text evidence="5 18">Belongs to the CDS family.</text>
</comment>
<accession>C2M9F2</accession>
<dbReference type="PROSITE" id="PS01315">
    <property type="entry name" value="CDS"/>
    <property type="match status" value="1"/>
</dbReference>
<evidence type="ECO:0000256" key="8">
    <source>
        <dbReference type="ARBA" id="ARBA00022475"/>
    </source>
</evidence>
<dbReference type="OrthoDB" id="9799199at2"/>
<dbReference type="InterPro" id="IPR000374">
    <property type="entry name" value="PC_trans"/>
</dbReference>
<comment type="pathway">
    <text evidence="4">Lipid metabolism.</text>
</comment>
<keyword evidence="12 18" id="KW-0548">Nucleotidyltransferase</keyword>
<comment type="subcellular location">
    <subcellularLocation>
        <location evidence="2">Cell membrane</location>
        <topology evidence="2">Multi-pass membrane protein</topology>
    </subcellularLocation>
</comment>
<evidence type="ECO:0000256" key="13">
    <source>
        <dbReference type="ARBA" id="ARBA00022989"/>
    </source>
</evidence>
<sequence length="281" mass="30860">MSNFTTRLISGTIYVALIVLVLVLSMVWGLWVLLSFFAVAGLIEFNQLTRVNRPYIFRIVLDCAAAVWLLYATAQSGMAITLGLGIYIPYLLYLLYVVCRSTFLPHQDMLRSLGNSLIGQLYIAVPLALAIRLTLTINSFFPITHYNGLLLLAIFIFIWVNDTGAYLVGSRWGKTPLAPSISPKKTVEGSIGGLLLALLSAVILRLLLFPELSWLHILLIAAVVAIFGTIGDLFESSLKRQAGVKDSGKLIPGHGGILDRIDSLLLAVPAVYLLLRLLDLY</sequence>
<dbReference type="EMBL" id="ACLR01000023">
    <property type="protein sequence ID" value="EEK17640.1"/>
    <property type="molecule type" value="Genomic_DNA"/>
</dbReference>
<evidence type="ECO:0000256" key="15">
    <source>
        <dbReference type="ARBA" id="ARBA00023136"/>
    </source>
</evidence>
<dbReference type="STRING" id="596327.PORUE0001_0447"/>
<dbReference type="UniPathway" id="UPA00557">
    <property type="reaction ID" value="UER00614"/>
</dbReference>